<reference evidence="2" key="1">
    <citation type="submission" date="2017-02" db="UniProtKB">
        <authorList>
            <consortium name="WormBaseParasite"/>
        </authorList>
    </citation>
    <scope>IDENTIFICATION</scope>
</reference>
<dbReference type="AlphaFoldDB" id="A0A0M3HHY0"/>
<accession>A0A0M3HHY0</accession>
<evidence type="ECO:0000313" key="2">
    <source>
        <dbReference type="WBParaSite" id="ALUE_0000112501-mRNA-1"/>
    </source>
</evidence>
<proteinExistence type="predicted"/>
<dbReference type="Proteomes" id="UP000036681">
    <property type="component" value="Unplaced"/>
</dbReference>
<sequence length="53" mass="5758">MKITHLAYNSHLVVFSTLGNISDTLPSCSVVSPTIVSLIYVSKRSIRLPPTIS</sequence>
<keyword evidence="1" id="KW-1185">Reference proteome</keyword>
<dbReference type="WBParaSite" id="ALUE_0000112501-mRNA-1">
    <property type="protein sequence ID" value="ALUE_0000112501-mRNA-1"/>
    <property type="gene ID" value="ALUE_0000112501"/>
</dbReference>
<evidence type="ECO:0000313" key="1">
    <source>
        <dbReference type="Proteomes" id="UP000036681"/>
    </source>
</evidence>
<organism evidence="1 2">
    <name type="scientific">Ascaris lumbricoides</name>
    <name type="common">Giant roundworm</name>
    <dbReference type="NCBI Taxonomy" id="6252"/>
    <lineage>
        <taxon>Eukaryota</taxon>
        <taxon>Metazoa</taxon>
        <taxon>Ecdysozoa</taxon>
        <taxon>Nematoda</taxon>
        <taxon>Chromadorea</taxon>
        <taxon>Rhabditida</taxon>
        <taxon>Spirurina</taxon>
        <taxon>Ascaridomorpha</taxon>
        <taxon>Ascaridoidea</taxon>
        <taxon>Ascarididae</taxon>
        <taxon>Ascaris</taxon>
    </lineage>
</organism>
<protein>
    <submittedName>
        <fullName evidence="2">Uncharacterized protein</fullName>
    </submittedName>
</protein>
<name>A0A0M3HHY0_ASCLU</name>